<dbReference type="OrthoDB" id="2447803at2759"/>
<dbReference type="HOGENOM" id="CLU_048323_0_0_1"/>
<sequence>MHPIWDIPELLAHILSFLDEKSDILRSALVCRSLSVEAACLIWKKVSAFRYLLGCFPNNTISTEISGPTRCPSRTFLFLELPDTVEWDQMRFRASMVKELTVPECDNYDALLEVIKRHKIDLTFPELVSLHLHIWVSKRLQTSLPLFAPSRLQELEITFDGYNDRLINATMEILLAQAHPLRSLELRTSTFPKPSQEYLMQLLATTPSINSLRLTLPTSHGEDVLQAVAHLPNLRALSLDVAVCYCLRACTCDNLTQHIETPPGRDWCNHWATEKSV</sequence>
<dbReference type="AlphaFoldDB" id="A0A0C3QMA7"/>
<protein>
    <recommendedName>
        <fullName evidence="1">F-box domain-containing protein</fullName>
    </recommendedName>
</protein>
<keyword evidence="3" id="KW-1185">Reference proteome</keyword>
<reference evidence="3" key="2">
    <citation type="submission" date="2015-01" db="EMBL/GenBank/DDBJ databases">
        <title>Evolutionary Origins and Diversification of the Mycorrhizal Mutualists.</title>
        <authorList>
            <consortium name="DOE Joint Genome Institute"/>
            <consortium name="Mycorrhizal Genomics Consortium"/>
            <person name="Kohler A."/>
            <person name="Kuo A."/>
            <person name="Nagy L.G."/>
            <person name="Floudas D."/>
            <person name="Copeland A."/>
            <person name="Barry K.W."/>
            <person name="Cichocki N."/>
            <person name="Veneault-Fourrey C."/>
            <person name="LaButti K."/>
            <person name="Lindquist E.A."/>
            <person name="Lipzen A."/>
            <person name="Lundell T."/>
            <person name="Morin E."/>
            <person name="Murat C."/>
            <person name="Riley R."/>
            <person name="Ohm R."/>
            <person name="Sun H."/>
            <person name="Tunlid A."/>
            <person name="Henrissat B."/>
            <person name="Grigoriev I.V."/>
            <person name="Hibbett D.S."/>
            <person name="Martin F."/>
        </authorList>
    </citation>
    <scope>NUCLEOTIDE SEQUENCE [LARGE SCALE GENOMIC DNA]</scope>
    <source>
        <strain evidence="3">MUT 4182</strain>
    </source>
</reference>
<dbReference type="EMBL" id="KN823001">
    <property type="protein sequence ID" value="KIO27939.1"/>
    <property type="molecule type" value="Genomic_DNA"/>
</dbReference>
<organism evidence="2 3">
    <name type="scientific">Tulasnella calospora MUT 4182</name>
    <dbReference type="NCBI Taxonomy" id="1051891"/>
    <lineage>
        <taxon>Eukaryota</taxon>
        <taxon>Fungi</taxon>
        <taxon>Dikarya</taxon>
        <taxon>Basidiomycota</taxon>
        <taxon>Agaricomycotina</taxon>
        <taxon>Agaricomycetes</taxon>
        <taxon>Cantharellales</taxon>
        <taxon>Tulasnellaceae</taxon>
        <taxon>Tulasnella</taxon>
    </lineage>
</organism>
<dbReference type="Pfam" id="PF12937">
    <property type="entry name" value="F-box-like"/>
    <property type="match status" value="1"/>
</dbReference>
<proteinExistence type="predicted"/>
<dbReference type="InterPro" id="IPR032675">
    <property type="entry name" value="LRR_dom_sf"/>
</dbReference>
<dbReference type="InterPro" id="IPR001810">
    <property type="entry name" value="F-box_dom"/>
</dbReference>
<evidence type="ECO:0000313" key="3">
    <source>
        <dbReference type="Proteomes" id="UP000054248"/>
    </source>
</evidence>
<evidence type="ECO:0000259" key="1">
    <source>
        <dbReference type="Pfam" id="PF12937"/>
    </source>
</evidence>
<dbReference type="Gene3D" id="3.80.10.10">
    <property type="entry name" value="Ribonuclease Inhibitor"/>
    <property type="match status" value="1"/>
</dbReference>
<feature type="domain" description="F-box" evidence="1">
    <location>
        <begin position="8"/>
        <end position="46"/>
    </location>
</feature>
<gene>
    <name evidence="2" type="ORF">M407DRAFT_22846</name>
</gene>
<evidence type="ECO:0000313" key="2">
    <source>
        <dbReference type="EMBL" id="KIO27939.1"/>
    </source>
</evidence>
<reference evidence="2 3" key="1">
    <citation type="submission" date="2014-04" db="EMBL/GenBank/DDBJ databases">
        <authorList>
            <consortium name="DOE Joint Genome Institute"/>
            <person name="Kuo A."/>
            <person name="Girlanda M."/>
            <person name="Perotto S."/>
            <person name="Kohler A."/>
            <person name="Nagy L.G."/>
            <person name="Floudas D."/>
            <person name="Copeland A."/>
            <person name="Barry K.W."/>
            <person name="Cichocki N."/>
            <person name="Veneault-Fourrey C."/>
            <person name="LaButti K."/>
            <person name="Lindquist E.A."/>
            <person name="Lipzen A."/>
            <person name="Lundell T."/>
            <person name="Morin E."/>
            <person name="Murat C."/>
            <person name="Sun H."/>
            <person name="Tunlid A."/>
            <person name="Henrissat B."/>
            <person name="Grigoriev I.V."/>
            <person name="Hibbett D.S."/>
            <person name="Martin F."/>
            <person name="Nordberg H.P."/>
            <person name="Cantor M.N."/>
            <person name="Hua S.X."/>
        </authorList>
    </citation>
    <scope>NUCLEOTIDE SEQUENCE [LARGE SCALE GENOMIC DNA]</scope>
    <source>
        <strain evidence="2 3">MUT 4182</strain>
    </source>
</reference>
<dbReference type="Proteomes" id="UP000054248">
    <property type="component" value="Unassembled WGS sequence"/>
</dbReference>
<name>A0A0C3QMA7_9AGAM</name>
<accession>A0A0C3QMA7</accession>
<dbReference type="SUPFAM" id="SSF52047">
    <property type="entry name" value="RNI-like"/>
    <property type="match status" value="1"/>
</dbReference>